<name>A0A430FIZ1_9BIFI</name>
<dbReference type="Proteomes" id="UP000287533">
    <property type="component" value="Unassembled WGS sequence"/>
</dbReference>
<sequence>MGTVKSSVILNPSGRKLQSTLFTAIIPMQIHDEDYIHCISTERDGIETILDGKRLEACIAALVRQ</sequence>
<protein>
    <submittedName>
        <fullName evidence="1">Uncharacterized protein</fullName>
    </submittedName>
</protein>
<gene>
    <name evidence="1" type="ORF">D2E25_1312</name>
</gene>
<accession>A0A430FIZ1</accession>
<proteinExistence type="predicted"/>
<evidence type="ECO:0000313" key="1">
    <source>
        <dbReference type="EMBL" id="RSX52741.1"/>
    </source>
</evidence>
<dbReference type="EMBL" id="QXGL01000004">
    <property type="protein sequence ID" value="RSX52741.1"/>
    <property type="molecule type" value="Genomic_DNA"/>
</dbReference>
<evidence type="ECO:0000313" key="2">
    <source>
        <dbReference type="Proteomes" id="UP000287533"/>
    </source>
</evidence>
<dbReference type="AlphaFoldDB" id="A0A430FIZ1"/>
<comment type="caution">
    <text evidence="1">The sequence shown here is derived from an EMBL/GenBank/DDBJ whole genome shotgun (WGS) entry which is preliminary data.</text>
</comment>
<keyword evidence="2" id="KW-1185">Reference proteome</keyword>
<reference evidence="1 2" key="1">
    <citation type="submission" date="2018-09" db="EMBL/GenBank/DDBJ databases">
        <title>Characterization of the phylogenetic diversity of five novel species belonging to the genus Bifidobacterium.</title>
        <authorList>
            <person name="Lugli G.A."/>
            <person name="Duranti S."/>
            <person name="Milani C."/>
        </authorList>
    </citation>
    <scope>NUCLEOTIDE SEQUENCE [LARGE SCALE GENOMIC DNA]</scope>
    <source>
        <strain evidence="1 2">2034B</strain>
    </source>
</reference>
<organism evidence="1 2">
    <name type="scientific">Bifidobacterium goeldii</name>
    <dbReference type="NCBI Taxonomy" id="2306975"/>
    <lineage>
        <taxon>Bacteria</taxon>
        <taxon>Bacillati</taxon>
        <taxon>Actinomycetota</taxon>
        <taxon>Actinomycetes</taxon>
        <taxon>Bifidobacteriales</taxon>
        <taxon>Bifidobacteriaceae</taxon>
        <taxon>Bifidobacterium</taxon>
    </lineage>
</organism>